<accession>A0AAP0N4P3</accession>
<dbReference type="EMBL" id="JBCGBO010000001">
    <property type="protein sequence ID" value="KAK9230435.1"/>
    <property type="molecule type" value="Genomic_DNA"/>
</dbReference>
<dbReference type="PRINTS" id="PR00800">
    <property type="entry name" value="YHDCRBOXLASE"/>
</dbReference>
<evidence type="ECO:0000313" key="7">
    <source>
        <dbReference type="EMBL" id="KAK9230435.1"/>
    </source>
</evidence>
<keyword evidence="8" id="KW-1185">Reference proteome</keyword>
<dbReference type="GO" id="GO:0019752">
    <property type="term" value="P:carboxylic acid metabolic process"/>
    <property type="evidence" value="ECO:0007669"/>
    <property type="project" value="InterPro"/>
</dbReference>
<dbReference type="InterPro" id="IPR010977">
    <property type="entry name" value="Aromatic_deC"/>
</dbReference>
<dbReference type="InterPro" id="IPR015424">
    <property type="entry name" value="PyrdxlP-dep_Trfase"/>
</dbReference>
<dbReference type="InterPro" id="IPR021115">
    <property type="entry name" value="Pyridoxal-P_BS"/>
</dbReference>
<dbReference type="Gene3D" id="3.40.640.10">
    <property type="entry name" value="Type I PLP-dependent aspartate aminotransferase-like (Major domain)"/>
    <property type="match status" value="2"/>
</dbReference>
<comment type="cofactor">
    <cofactor evidence="1 6">
        <name>pyridoxal 5'-phosphate</name>
        <dbReference type="ChEBI" id="CHEBI:597326"/>
    </cofactor>
</comment>
<evidence type="ECO:0000256" key="6">
    <source>
        <dbReference type="RuleBase" id="RU000382"/>
    </source>
</evidence>
<comment type="similarity">
    <text evidence="2 6">Belongs to the group II decarboxylase family.</text>
</comment>
<organism evidence="7 8">
    <name type="scientific">Citrus x changshan-huyou</name>
    <dbReference type="NCBI Taxonomy" id="2935761"/>
    <lineage>
        <taxon>Eukaryota</taxon>
        <taxon>Viridiplantae</taxon>
        <taxon>Streptophyta</taxon>
        <taxon>Embryophyta</taxon>
        <taxon>Tracheophyta</taxon>
        <taxon>Spermatophyta</taxon>
        <taxon>Magnoliopsida</taxon>
        <taxon>eudicotyledons</taxon>
        <taxon>Gunneridae</taxon>
        <taxon>Pentapetalae</taxon>
        <taxon>rosids</taxon>
        <taxon>malvids</taxon>
        <taxon>Sapindales</taxon>
        <taxon>Rutaceae</taxon>
        <taxon>Aurantioideae</taxon>
        <taxon>Citrus</taxon>
    </lineage>
</organism>
<dbReference type="AlphaFoldDB" id="A0AAP0N4P3"/>
<evidence type="ECO:0000256" key="2">
    <source>
        <dbReference type="ARBA" id="ARBA00009533"/>
    </source>
</evidence>
<evidence type="ECO:0000313" key="8">
    <source>
        <dbReference type="Proteomes" id="UP001428341"/>
    </source>
</evidence>
<keyword evidence="5 6" id="KW-0456">Lyase</keyword>
<dbReference type="PANTHER" id="PTHR11999:SF169">
    <property type="entry name" value="TYROSINE DECARBOXYLASE 1-LIKE"/>
    <property type="match status" value="1"/>
</dbReference>
<evidence type="ECO:0000256" key="3">
    <source>
        <dbReference type="ARBA" id="ARBA00022793"/>
    </source>
</evidence>
<dbReference type="PANTHER" id="PTHR11999">
    <property type="entry name" value="GROUP II PYRIDOXAL-5-PHOSPHATE DECARBOXYLASE"/>
    <property type="match status" value="1"/>
</dbReference>
<dbReference type="InterPro" id="IPR002129">
    <property type="entry name" value="PyrdxlP-dep_de-COase"/>
</dbReference>
<dbReference type="GO" id="GO:0006520">
    <property type="term" value="P:amino acid metabolic process"/>
    <property type="evidence" value="ECO:0007669"/>
    <property type="project" value="InterPro"/>
</dbReference>
<evidence type="ECO:0000256" key="1">
    <source>
        <dbReference type="ARBA" id="ARBA00001933"/>
    </source>
</evidence>
<keyword evidence="4 6" id="KW-0663">Pyridoxal phosphate</keyword>
<reference evidence="7 8" key="1">
    <citation type="submission" date="2024-05" db="EMBL/GenBank/DDBJ databases">
        <title>Haplotype-resolved chromosome-level genome assembly of Huyou (Citrus changshanensis).</title>
        <authorList>
            <person name="Miao C."/>
            <person name="Chen W."/>
            <person name="Wu Y."/>
            <person name="Wang L."/>
            <person name="Zhao S."/>
            <person name="Grierson D."/>
            <person name="Xu C."/>
            <person name="Chen K."/>
        </authorList>
    </citation>
    <scope>NUCLEOTIDE SEQUENCE [LARGE SCALE GENOMIC DNA]</scope>
    <source>
        <strain evidence="7">01-14</strain>
        <tissue evidence="7">Leaf</tissue>
    </source>
</reference>
<dbReference type="Pfam" id="PF00282">
    <property type="entry name" value="Pyridoxal_deC"/>
    <property type="match status" value="2"/>
</dbReference>
<dbReference type="SUPFAM" id="SSF53383">
    <property type="entry name" value="PLP-dependent transferases"/>
    <property type="match status" value="1"/>
</dbReference>
<dbReference type="Proteomes" id="UP001428341">
    <property type="component" value="Unassembled WGS sequence"/>
</dbReference>
<dbReference type="Gene3D" id="1.20.1340.10">
    <property type="entry name" value="dopa decarboxylase, N-terminal domain"/>
    <property type="match status" value="1"/>
</dbReference>
<dbReference type="GO" id="GO:0005737">
    <property type="term" value="C:cytoplasm"/>
    <property type="evidence" value="ECO:0007669"/>
    <property type="project" value="TreeGrafter"/>
</dbReference>
<evidence type="ECO:0008006" key="9">
    <source>
        <dbReference type="Google" id="ProtNLM"/>
    </source>
</evidence>
<dbReference type="Gene3D" id="3.90.1150.10">
    <property type="entry name" value="Aspartate Aminotransferase, domain 1"/>
    <property type="match status" value="1"/>
</dbReference>
<gene>
    <name evidence="7" type="ORF">WN944_023404</name>
</gene>
<dbReference type="GO" id="GO:0016831">
    <property type="term" value="F:carboxy-lyase activity"/>
    <property type="evidence" value="ECO:0007669"/>
    <property type="project" value="UniProtKB-KW"/>
</dbReference>
<dbReference type="PROSITE" id="PS00392">
    <property type="entry name" value="DDC_GAD_HDC_YDC"/>
    <property type="match status" value="1"/>
</dbReference>
<keyword evidence="3" id="KW-0210">Decarboxylase</keyword>
<sequence length="496" mass="54862">MGSLSLPANANTHSGNLSADLEPKSFADESKAVIDFIAGYYKNIEKYPVQSKVEPGYLSVRLPDTAPHSRESLDDILKDVADSIILGLTHWQSPNFFGYFQANASTAGFLGEMLCSGFNVVGFNWLASPAATELESIVMDWMGKMLKLPSSFLFSGTGGGVLHGSTCESLCLNSGSLAAKSAKLVGIPPANFRLLSTSFLTEFSLSPHTVCAAIEGDIKPGFVPFYLCATIGTTGAGAAEDTTRPNAEHVAGPSQMRKPPSWLKDYVVHYLNGVELADSVSLNPHKWFLTNMDCGCLWVKHSSFLVDSQSTKSDIMKNRSPASSTSTNVAPVIDYKDWQIALSRRFKALKLWTVIRKHGYSGLMYYIRSDVNMAKRFEAMVAKDERFETVEPRKCALVCFRLKPKRESDGSELNRRLVDALNASGRAFFDTSNVGWCLCHTLLHRNHAHSRPSYRRFMEAHSGKGRSAVVIARAREYKRLIFSHWLIQLTNVTIYI</sequence>
<evidence type="ECO:0000256" key="4">
    <source>
        <dbReference type="ARBA" id="ARBA00022898"/>
    </source>
</evidence>
<dbReference type="InterPro" id="IPR015422">
    <property type="entry name" value="PyrdxlP-dep_Trfase_small"/>
</dbReference>
<name>A0AAP0N4P3_9ROSI</name>
<dbReference type="GO" id="GO:0030170">
    <property type="term" value="F:pyridoxal phosphate binding"/>
    <property type="evidence" value="ECO:0007669"/>
    <property type="project" value="InterPro"/>
</dbReference>
<protein>
    <recommendedName>
        <fullName evidence="9">Tryptophan decarboxylase</fullName>
    </recommendedName>
</protein>
<comment type="caution">
    <text evidence="7">The sequence shown here is derived from an EMBL/GenBank/DDBJ whole genome shotgun (WGS) entry which is preliminary data.</text>
</comment>
<evidence type="ECO:0000256" key="5">
    <source>
        <dbReference type="ARBA" id="ARBA00023239"/>
    </source>
</evidence>
<dbReference type="InterPro" id="IPR015421">
    <property type="entry name" value="PyrdxlP-dep_Trfase_major"/>
</dbReference>
<proteinExistence type="inferred from homology"/>